<dbReference type="SUPFAM" id="SSF159888">
    <property type="entry name" value="YdhG-like"/>
    <property type="match status" value="1"/>
</dbReference>
<keyword evidence="3" id="KW-1185">Reference proteome</keyword>
<evidence type="ECO:0000259" key="1">
    <source>
        <dbReference type="Pfam" id="PF08818"/>
    </source>
</evidence>
<dbReference type="Pfam" id="PF08818">
    <property type="entry name" value="DUF1801"/>
    <property type="match status" value="1"/>
</dbReference>
<reference evidence="2 3" key="1">
    <citation type="submission" date="2016-04" db="EMBL/GenBank/DDBJ databases">
        <title>Complete genome sequence of Dokdonella koreensis DS-123T.</title>
        <authorList>
            <person name="Kim J.F."/>
            <person name="Lee H."/>
            <person name="Kwak M.-J."/>
        </authorList>
    </citation>
    <scope>NUCLEOTIDE SEQUENCE [LARGE SCALE GENOMIC DNA]</scope>
    <source>
        <strain evidence="2 3">DS-123</strain>
    </source>
</reference>
<organism evidence="2 3">
    <name type="scientific">Dokdonella koreensis DS-123</name>
    <dbReference type="NCBI Taxonomy" id="1300342"/>
    <lineage>
        <taxon>Bacteria</taxon>
        <taxon>Pseudomonadati</taxon>
        <taxon>Pseudomonadota</taxon>
        <taxon>Gammaproteobacteria</taxon>
        <taxon>Lysobacterales</taxon>
        <taxon>Rhodanobacteraceae</taxon>
        <taxon>Dokdonella</taxon>
    </lineage>
</organism>
<dbReference type="EMBL" id="CP015249">
    <property type="protein sequence ID" value="ANB18051.1"/>
    <property type="molecule type" value="Genomic_DNA"/>
</dbReference>
<sequence length="120" mass="13347">MTELLATLDHPHKAGIERLRALILGLDRRITEAIKWNAPSFRLDDHFATFRLYPPKNIQLILHTGATAKSNTRAFAIDDPEGLLAWPASDRCVLTLASAEELASHEAAVLGIVRQWIAQL</sequence>
<gene>
    <name evidence="2" type="ORF">I596_2031</name>
</gene>
<feature type="domain" description="YdhG-like" evidence="1">
    <location>
        <begin position="13"/>
        <end position="117"/>
    </location>
</feature>
<dbReference type="STRING" id="1300342.I596_2031"/>
<proteinExistence type="predicted"/>
<dbReference type="AlphaFoldDB" id="A0A160DVC4"/>
<evidence type="ECO:0000313" key="2">
    <source>
        <dbReference type="EMBL" id="ANB18051.1"/>
    </source>
</evidence>
<evidence type="ECO:0000313" key="3">
    <source>
        <dbReference type="Proteomes" id="UP000076830"/>
    </source>
</evidence>
<name>A0A160DVC4_9GAMM</name>
<protein>
    <recommendedName>
        <fullName evidence="1">YdhG-like domain-containing protein</fullName>
    </recommendedName>
</protein>
<accession>A0A160DVC4</accession>
<dbReference type="InterPro" id="IPR014922">
    <property type="entry name" value="YdhG-like"/>
</dbReference>
<dbReference type="KEGG" id="dko:I596_2031"/>
<dbReference type="Proteomes" id="UP000076830">
    <property type="component" value="Chromosome"/>
</dbReference>